<keyword evidence="1" id="KW-1133">Transmembrane helix</keyword>
<dbReference type="Gramene" id="TuG1812G0700002382.01.T03">
    <property type="protein sequence ID" value="TuG1812G0700002382.01.T03.cds269930"/>
    <property type="gene ID" value="TuG1812G0700002382.01"/>
</dbReference>
<keyword evidence="3" id="KW-1185">Reference proteome</keyword>
<dbReference type="EnsemblPlants" id="TuG1812G0700002382.01.T01">
    <property type="protein sequence ID" value="TuG1812G0700002382.01.T01.cds269930"/>
    <property type="gene ID" value="TuG1812G0700002382.01"/>
</dbReference>
<protein>
    <submittedName>
        <fullName evidence="2">Uncharacterized protein</fullName>
    </submittedName>
</protein>
<evidence type="ECO:0000256" key="1">
    <source>
        <dbReference type="SAM" id="Phobius"/>
    </source>
</evidence>
<dbReference type="AlphaFoldDB" id="A0A8R7V0K9"/>
<dbReference type="Gramene" id="TuG1812G0700002382.01.T04">
    <property type="protein sequence ID" value="TuG1812G0700002382.01.T04.cds269935"/>
    <property type="gene ID" value="TuG1812G0700002382.01"/>
</dbReference>
<feature type="transmembrane region" description="Helical" evidence="1">
    <location>
        <begin position="16"/>
        <end position="39"/>
    </location>
</feature>
<proteinExistence type="predicted"/>
<name>A0A8R7V0K9_TRIUA</name>
<evidence type="ECO:0000313" key="2">
    <source>
        <dbReference type="EnsemblPlants" id="TuG1812G0700002382.01.T02.cds269935"/>
    </source>
</evidence>
<dbReference type="Gramene" id="TuG1812G0700002382.01.T01">
    <property type="protein sequence ID" value="TuG1812G0700002382.01.T01.cds269930"/>
    <property type="gene ID" value="TuG1812G0700002382.01"/>
</dbReference>
<organism evidence="2 3">
    <name type="scientific">Triticum urartu</name>
    <name type="common">Red wild einkorn</name>
    <name type="synonym">Crithodium urartu</name>
    <dbReference type="NCBI Taxonomy" id="4572"/>
    <lineage>
        <taxon>Eukaryota</taxon>
        <taxon>Viridiplantae</taxon>
        <taxon>Streptophyta</taxon>
        <taxon>Embryophyta</taxon>
        <taxon>Tracheophyta</taxon>
        <taxon>Spermatophyta</taxon>
        <taxon>Magnoliopsida</taxon>
        <taxon>Liliopsida</taxon>
        <taxon>Poales</taxon>
        <taxon>Poaceae</taxon>
        <taxon>BOP clade</taxon>
        <taxon>Pooideae</taxon>
        <taxon>Triticodae</taxon>
        <taxon>Triticeae</taxon>
        <taxon>Triticinae</taxon>
        <taxon>Triticum</taxon>
    </lineage>
</organism>
<reference evidence="3" key="1">
    <citation type="journal article" date="2013" name="Nature">
        <title>Draft genome of the wheat A-genome progenitor Triticum urartu.</title>
        <authorList>
            <person name="Ling H.Q."/>
            <person name="Zhao S."/>
            <person name="Liu D."/>
            <person name="Wang J."/>
            <person name="Sun H."/>
            <person name="Zhang C."/>
            <person name="Fan H."/>
            <person name="Li D."/>
            <person name="Dong L."/>
            <person name="Tao Y."/>
            <person name="Gao C."/>
            <person name="Wu H."/>
            <person name="Li Y."/>
            <person name="Cui Y."/>
            <person name="Guo X."/>
            <person name="Zheng S."/>
            <person name="Wang B."/>
            <person name="Yu K."/>
            <person name="Liang Q."/>
            <person name="Yang W."/>
            <person name="Lou X."/>
            <person name="Chen J."/>
            <person name="Feng M."/>
            <person name="Jian J."/>
            <person name="Zhang X."/>
            <person name="Luo G."/>
            <person name="Jiang Y."/>
            <person name="Liu J."/>
            <person name="Wang Z."/>
            <person name="Sha Y."/>
            <person name="Zhang B."/>
            <person name="Wu H."/>
            <person name="Tang D."/>
            <person name="Shen Q."/>
            <person name="Xue P."/>
            <person name="Zou S."/>
            <person name="Wang X."/>
            <person name="Liu X."/>
            <person name="Wang F."/>
            <person name="Yang Y."/>
            <person name="An X."/>
            <person name="Dong Z."/>
            <person name="Zhang K."/>
            <person name="Zhang X."/>
            <person name="Luo M.C."/>
            <person name="Dvorak J."/>
            <person name="Tong Y."/>
            <person name="Wang J."/>
            <person name="Yang H."/>
            <person name="Li Z."/>
            <person name="Wang D."/>
            <person name="Zhang A."/>
            <person name="Wang J."/>
        </authorList>
    </citation>
    <scope>NUCLEOTIDE SEQUENCE</scope>
    <source>
        <strain evidence="3">cv. G1812</strain>
    </source>
</reference>
<dbReference type="EnsemblPlants" id="TuG1812G0700002382.01.T02">
    <property type="protein sequence ID" value="TuG1812G0700002382.01.T02.cds269935"/>
    <property type="gene ID" value="TuG1812G0700002382.01"/>
</dbReference>
<evidence type="ECO:0000313" key="3">
    <source>
        <dbReference type="Proteomes" id="UP000015106"/>
    </source>
</evidence>
<dbReference type="Proteomes" id="UP000015106">
    <property type="component" value="Chromosome 7"/>
</dbReference>
<accession>A0A8R7V0K9</accession>
<dbReference type="Gramene" id="TuG1812G0700002382.01.T02">
    <property type="protein sequence ID" value="TuG1812G0700002382.01.T02.cds269935"/>
    <property type="gene ID" value="TuG1812G0700002382.01"/>
</dbReference>
<keyword evidence="1" id="KW-0812">Transmembrane</keyword>
<reference evidence="2" key="2">
    <citation type="submission" date="2018-03" db="EMBL/GenBank/DDBJ databases">
        <title>The Triticum urartu genome reveals the dynamic nature of wheat genome evolution.</title>
        <authorList>
            <person name="Ling H."/>
            <person name="Ma B."/>
            <person name="Shi X."/>
            <person name="Liu H."/>
            <person name="Dong L."/>
            <person name="Sun H."/>
            <person name="Cao Y."/>
            <person name="Gao Q."/>
            <person name="Zheng S."/>
            <person name="Li Y."/>
            <person name="Yu Y."/>
            <person name="Du H."/>
            <person name="Qi M."/>
            <person name="Li Y."/>
            <person name="Yu H."/>
            <person name="Cui Y."/>
            <person name="Wang N."/>
            <person name="Chen C."/>
            <person name="Wu H."/>
            <person name="Zhao Y."/>
            <person name="Zhang J."/>
            <person name="Li Y."/>
            <person name="Zhou W."/>
            <person name="Zhang B."/>
            <person name="Hu W."/>
            <person name="Eijk M."/>
            <person name="Tang J."/>
            <person name="Witsenboer H."/>
            <person name="Zhao S."/>
            <person name="Li Z."/>
            <person name="Zhang A."/>
            <person name="Wang D."/>
            <person name="Liang C."/>
        </authorList>
    </citation>
    <scope>NUCLEOTIDE SEQUENCE [LARGE SCALE GENOMIC DNA]</scope>
    <source>
        <strain evidence="2">cv. G1812</strain>
    </source>
</reference>
<sequence>MDFQRLQFMVMETSRFILFFLLQNLPFLLGAYLFLLVLWNDVIIGQLLPSNEYCQFTIPLVCLTDYCSFRTFQVL</sequence>
<reference evidence="2" key="3">
    <citation type="submission" date="2022-06" db="UniProtKB">
        <authorList>
            <consortium name="EnsemblPlants"/>
        </authorList>
    </citation>
    <scope>IDENTIFICATION</scope>
</reference>
<keyword evidence="1" id="KW-0472">Membrane</keyword>
<dbReference type="EnsemblPlants" id="TuG1812G0700002382.01.T03">
    <property type="protein sequence ID" value="TuG1812G0700002382.01.T03.cds269930"/>
    <property type="gene ID" value="TuG1812G0700002382.01"/>
</dbReference>
<dbReference type="EnsemblPlants" id="TuG1812G0700002382.01.T04">
    <property type="protein sequence ID" value="TuG1812G0700002382.01.T04.cds269935"/>
    <property type="gene ID" value="TuG1812G0700002382.01"/>
</dbReference>